<dbReference type="AlphaFoldDB" id="A0A5M3MLP2"/>
<dbReference type="InterPro" id="IPR000504">
    <property type="entry name" value="RRM_dom"/>
</dbReference>
<dbReference type="RefSeq" id="XP_007769171.1">
    <property type="nucleotide sequence ID" value="XM_007770981.1"/>
</dbReference>
<dbReference type="SUPFAM" id="SSF54928">
    <property type="entry name" value="RNA-binding domain, RBD"/>
    <property type="match status" value="1"/>
</dbReference>
<comment type="caution">
    <text evidence="5">The sequence shown here is derived from an EMBL/GenBank/DDBJ whole genome shotgun (WGS) entry which is preliminary data.</text>
</comment>
<dbReference type="InterPro" id="IPR035979">
    <property type="entry name" value="RBD_domain_sf"/>
</dbReference>
<dbReference type="Proteomes" id="UP000053558">
    <property type="component" value="Unassembled WGS sequence"/>
</dbReference>
<evidence type="ECO:0000313" key="5">
    <source>
        <dbReference type="EMBL" id="EIW80152.1"/>
    </source>
</evidence>
<dbReference type="PANTHER" id="PTHR48029:SF1">
    <property type="entry name" value="NUCLEOLAR PROTEIN 8"/>
    <property type="match status" value="1"/>
</dbReference>
<keyword evidence="1 2" id="KW-0694">RNA-binding</keyword>
<organism evidence="5 6">
    <name type="scientific">Coniophora puteana (strain RWD-64-598)</name>
    <name type="common">Brown rot fungus</name>
    <dbReference type="NCBI Taxonomy" id="741705"/>
    <lineage>
        <taxon>Eukaryota</taxon>
        <taxon>Fungi</taxon>
        <taxon>Dikarya</taxon>
        <taxon>Basidiomycota</taxon>
        <taxon>Agaricomycotina</taxon>
        <taxon>Agaricomycetes</taxon>
        <taxon>Agaricomycetidae</taxon>
        <taxon>Boletales</taxon>
        <taxon>Coniophorineae</taxon>
        <taxon>Coniophoraceae</taxon>
        <taxon>Coniophora</taxon>
    </lineage>
</organism>
<dbReference type="SMART" id="SM00360">
    <property type="entry name" value="RRM"/>
    <property type="match status" value="1"/>
</dbReference>
<evidence type="ECO:0000256" key="2">
    <source>
        <dbReference type="PROSITE-ProRule" id="PRU00176"/>
    </source>
</evidence>
<dbReference type="KEGG" id="cput:CONPUDRAFT_165749"/>
<evidence type="ECO:0000259" key="4">
    <source>
        <dbReference type="PROSITE" id="PS50102"/>
    </source>
</evidence>
<accession>A0A5M3MLP2</accession>
<evidence type="ECO:0000256" key="3">
    <source>
        <dbReference type="SAM" id="MobiDB-lite"/>
    </source>
</evidence>
<feature type="region of interest" description="Disordered" evidence="3">
    <location>
        <begin position="90"/>
        <end position="116"/>
    </location>
</feature>
<feature type="domain" description="RRM" evidence="4">
    <location>
        <begin position="6"/>
        <end position="86"/>
    </location>
</feature>
<evidence type="ECO:0000256" key="1">
    <source>
        <dbReference type="ARBA" id="ARBA00022884"/>
    </source>
</evidence>
<reference evidence="6" key="1">
    <citation type="journal article" date="2012" name="Science">
        <title>The Paleozoic origin of enzymatic lignin decomposition reconstructed from 31 fungal genomes.</title>
        <authorList>
            <person name="Floudas D."/>
            <person name="Binder M."/>
            <person name="Riley R."/>
            <person name="Barry K."/>
            <person name="Blanchette R.A."/>
            <person name="Henrissat B."/>
            <person name="Martinez A.T."/>
            <person name="Otillar R."/>
            <person name="Spatafora J.W."/>
            <person name="Yadav J.S."/>
            <person name="Aerts A."/>
            <person name="Benoit I."/>
            <person name="Boyd A."/>
            <person name="Carlson A."/>
            <person name="Copeland A."/>
            <person name="Coutinho P.M."/>
            <person name="de Vries R.P."/>
            <person name="Ferreira P."/>
            <person name="Findley K."/>
            <person name="Foster B."/>
            <person name="Gaskell J."/>
            <person name="Glotzer D."/>
            <person name="Gorecki P."/>
            <person name="Heitman J."/>
            <person name="Hesse C."/>
            <person name="Hori C."/>
            <person name="Igarashi K."/>
            <person name="Jurgens J.A."/>
            <person name="Kallen N."/>
            <person name="Kersten P."/>
            <person name="Kohler A."/>
            <person name="Kuees U."/>
            <person name="Kumar T.K.A."/>
            <person name="Kuo A."/>
            <person name="LaButti K."/>
            <person name="Larrondo L.F."/>
            <person name="Lindquist E."/>
            <person name="Ling A."/>
            <person name="Lombard V."/>
            <person name="Lucas S."/>
            <person name="Lundell T."/>
            <person name="Martin R."/>
            <person name="McLaughlin D.J."/>
            <person name="Morgenstern I."/>
            <person name="Morin E."/>
            <person name="Murat C."/>
            <person name="Nagy L.G."/>
            <person name="Nolan M."/>
            <person name="Ohm R.A."/>
            <person name="Patyshakuliyeva A."/>
            <person name="Rokas A."/>
            <person name="Ruiz-Duenas F.J."/>
            <person name="Sabat G."/>
            <person name="Salamov A."/>
            <person name="Samejima M."/>
            <person name="Schmutz J."/>
            <person name="Slot J.C."/>
            <person name="St John F."/>
            <person name="Stenlid J."/>
            <person name="Sun H."/>
            <person name="Sun S."/>
            <person name="Syed K."/>
            <person name="Tsang A."/>
            <person name="Wiebenga A."/>
            <person name="Young D."/>
            <person name="Pisabarro A."/>
            <person name="Eastwood D.C."/>
            <person name="Martin F."/>
            <person name="Cullen D."/>
            <person name="Grigoriev I.V."/>
            <person name="Hibbett D.S."/>
        </authorList>
    </citation>
    <scope>NUCLEOTIDE SEQUENCE [LARGE SCALE GENOMIC DNA]</scope>
    <source>
        <strain evidence="6">RWD-64-598 SS2</strain>
    </source>
</reference>
<feature type="compositionally biased region" description="Basic and acidic residues" evidence="3">
    <location>
        <begin position="157"/>
        <end position="167"/>
    </location>
</feature>
<feature type="compositionally biased region" description="Polar residues" evidence="3">
    <location>
        <begin position="378"/>
        <end position="392"/>
    </location>
</feature>
<gene>
    <name evidence="5" type="ORF">CONPUDRAFT_165749</name>
</gene>
<dbReference type="Gene3D" id="3.30.70.330">
    <property type="match status" value="1"/>
</dbReference>
<name>A0A5M3MLP2_CONPW</name>
<dbReference type="GeneID" id="19205382"/>
<dbReference type="InterPro" id="IPR012677">
    <property type="entry name" value="Nucleotide-bd_a/b_plait_sf"/>
</dbReference>
<feature type="region of interest" description="Disordered" evidence="3">
    <location>
        <begin position="151"/>
        <end position="181"/>
    </location>
</feature>
<feature type="region of interest" description="Disordered" evidence="3">
    <location>
        <begin position="358"/>
        <end position="395"/>
    </location>
</feature>
<feature type="compositionally biased region" description="Acidic residues" evidence="3">
    <location>
        <begin position="231"/>
        <end position="243"/>
    </location>
</feature>
<dbReference type="GO" id="GO:0003723">
    <property type="term" value="F:RNA binding"/>
    <property type="evidence" value="ECO:0007669"/>
    <property type="project" value="UniProtKB-UniRule"/>
</dbReference>
<protein>
    <recommendedName>
        <fullName evidence="4">RRM domain-containing protein</fullName>
    </recommendedName>
</protein>
<keyword evidence="6" id="KW-1185">Reference proteome</keyword>
<feature type="compositionally biased region" description="Basic residues" evidence="3">
    <location>
        <begin position="543"/>
        <end position="557"/>
    </location>
</feature>
<sequence>MDPVTKCLHISGISSNITANDLSRLISGYGAVKSVDGFGAKNGLGEPRPFAYITLETTKGQLAKCLNVLSGSIWKGTKLRVGEAKPDFRERISQENAQSPSDITKKKRKRGSTAVHAQDMSIVTPENVSGRAGWHVTPLGRMVRPLRMRPARPLEPQLHDTPKEAGKPRKKPRVKAPLTRARRRTIDPTKWDSTHLTGVLLDADTVVASRGDHPSVSSPIFVDAQAMHAESDEESVDEEENEESGIVSEGDQEDEGMDVEEEHSPPQKIAAIPSLTSATAVVPPPLPATNASDDIDVTQEKMSALNLLQSMFGAADADWDGRESIPSDAEDEQRMPHGNYADETFEEVPVSKTIVIPQPASNRTVEDDVEAPPPLHHQSATDASTSSVQQEQAAALPKTNLKDLFAPREEDAGFSLLGHLDLDLDMDMDEDLAFAIAPSIRPTAAQPTSDAHVFSEPTYTSPVPASTGGTASFDPSLPFFFPLSPTTRSQLRPADRARAKDMFDVAREKGWWDWRAAGFCRTESEDQIRERWDREKGELTREWKRRHREATRARRRRGAVDGE</sequence>
<evidence type="ECO:0000313" key="6">
    <source>
        <dbReference type="Proteomes" id="UP000053558"/>
    </source>
</evidence>
<dbReference type="OMA" id="VTWKGTK"/>
<feature type="region of interest" description="Disordered" evidence="3">
    <location>
        <begin position="543"/>
        <end position="563"/>
    </location>
</feature>
<dbReference type="OrthoDB" id="21643at2759"/>
<feature type="compositionally biased region" description="Acidic residues" evidence="3">
    <location>
        <begin position="250"/>
        <end position="261"/>
    </location>
</feature>
<dbReference type="PANTHER" id="PTHR48029">
    <property type="entry name" value="NUCLEOLAR PROTEIN 8"/>
    <property type="match status" value="1"/>
</dbReference>
<dbReference type="PROSITE" id="PS50102">
    <property type="entry name" value="RRM"/>
    <property type="match status" value="1"/>
</dbReference>
<feature type="region of interest" description="Disordered" evidence="3">
    <location>
        <begin position="228"/>
        <end position="266"/>
    </location>
</feature>
<proteinExistence type="predicted"/>
<dbReference type="EMBL" id="JH711579">
    <property type="protein sequence ID" value="EIW80152.1"/>
    <property type="molecule type" value="Genomic_DNA"/>
</dbReference>